<feature type="domain" description="Radical SAM core" evidence="13">
    <location>
        <begin position="6"/>
        <end position="225"/>
    </location>
</feature>
<feature type="binding site" evidence="12">
    <location>
        <position position="123"/>
    </location>
    <ligand>
        <name>S-adenosyl-L-methionine</name>
        <dbReference type="ChEBI" id="CHEBI:59789"/>
    </ligand>
</feature>
<dbReference type="GO" id="GO:0005525">
    <property type="term" value="F:GTP binding"/>
    <property type="evidence" value="ECO:0007669"/>
    <property type="project" value="UniProtKB-UniRule"/>
</dbReference>
<dbReference type="SMART" id="SM00729">
    <property type="entry name" value="Elp3"/>
    <property type="match status" value="1"/>
</dbReference>
<comment type="caution">
    <text evidence="12">Lacks conserved residue(s) required for the propagation of feature annotation.</text>
</comment>
<evidence type="ECO:0000256" key="3">
    <source>
        <dbReference type="ARBA" id="ARBA00022691"/>
    </source>
</evidence>
<dbReference type="NCBIfam" id="TIGR02666">
    <property type="entry name" value="moaA"/>
    <property type="match status" value="1"/>
</dbReference>
<comment type="pathway">
    <text evidence="12">Cofactor biosynthesis; molybdopterin biosynthesis.</text>
</comment>
<gene>
    <name evidence="12" type="primary">moaA</name>
    <name evidence="14" type="ORF">QE405_003195</name>
</gene>
<dbReference type="SFLD" id="SFLDS00029">
    <property type="entry name" value="Radical_SAM"/>
    <property type="match status" value="1"/>
</dbReference>
<keyword evidence="10 12" id="KW-0456">Lyase</keyword>
<dbReference type="RefSeq" id="WP_307202587.1">
    <property type="nucleotide sequence ID" value="NZ_JAUTAN010000001.1"/>
</dbReference>
<keyword evidence="2 12" id="KW-0004">4Fe-4S</keyword>
<organism evidence="14 15">
    <name type="scientific">Nocardioides zeae</name>
    <dbReference type="NCBI Taxonomy" id="1457234"/>
    <lineage>
        <taxon>Bacteria</taxon>
        <taxon>Bacillati</taxon>
        <taxon>Actinomycetota</taxon>
        <taxon>Actinomycetes</taxon>
        <taxon>Propionibacteriales</taxon>
        <taxon>Nocardioidaceae</taxon>
        <taxon>Nocardioides</taxon>
    </lineage>
</organism>
<dbReference type="EC" id="4.1.99.22" evidence="1 12"/>
<dbReference type="GO" id="GO:1904047">
    <property type="term" value="F:S-adenosyl-L-methionine binding"/>
    <property type="evidence" value="ECO:0007669"/>
    <property type="project" value="UniProtKB-UniRule"/>
</dbReference>
<sequence>MTLHDLRGRPLRDLRVSVTDRCNFRCAYCMPRELFGADHAFLDRGDLLSFDEVEELVRAAVELGVTTVHLTGGEPLLRPGLPDLVARLAAIGGLDLAMTTNGVLLPRHAADLAAAGLDRVTVSLDAIDDAVFRRASDSPFGASAVLAGIDAARAAGFGDVKVNAVVRRGVNEHQVVPLVEHFRGTGHVLRFIEFMDVGATNGWTDAEVVPAAEILAAIGARWPLEDLPVRRYGETARRLRLADGSAEIGVISSVSTPFCGTCTRARVTAEGRIHTCLFSTGGTDARALLRGRRRPGDLAELLSGLWSTRSDRYSEVRAEVRAAGTRRAAPVEMSYIGG</sequence>
<evidence type="ECO:0000313" key="15">
    <source>
        <dbReference type="Proteomes" id="UP001239215"/>
    </source>
</evidence>
<evidence type="ECO:0000259" key="13">
    <source>
        <dbReference type="PROSITE" id="PS51918"/>
    </source>
</evidence>
<feature type="binding site" evidence="12">
    <location>
        <position position="15"/>
    </location>
    <ligand>
        <name>GTP</name>
        <dbReference type="ChEBI" id="CHEBI:37565"/>
    </ligand>
</feature>
<dbReference type="Gene3D" id="3.20.20.70">
    <property type="entry name" value="Aldolase class I"/>
    <property type="match status" value="1"/>
</dbReference>
<dbReference type="Proteomes" id="UP001239215">
    <property type="component" value="Unassembled WGS sequence"/>
</dbReference>
<dbReference type="InterPro" id="IPR000385">
    <property type="entry name" value="MoaA_NifB_PqqE_Fe-S-bd_CS"/>
</dbReference>
<reference evidence="14" key="1">
    <citation type="submission" date="2023-07" db="EMBL/GenBank/DDBJ databases">
        <title>Functional and genomic diversity of the sorghum phyllosphere microbiome.</title>
        <authorList>
            <person name="Shade A."/>
        </authorList>
    </citation>
    <scope>NUCLEOTIDE SEQUENCE</scope>
    <source>
        <strain evidence="14">SORGH_AS_1067</strain>
    </source>
</reference>
<dbReference type="PANTHER" id="PTHR22960">
    <property type="entry name" value="MOLYBDOPTERIN COFACTOR SYNTHESIS PROTEIN A"/>
    <property type="match status" value="1"/>
</dbReference>
<comment type="cofactor">
    <cofactor evidence="12">
        <name>[4Fe-4S] cluster</name>
        <dbReference type="ChEBI" id="CHEBI:49883"/>
    </cofactor>
    <text evidence="12">Binds 2 [4Fe-4S] clusters. Binds 1 [4Fe-4S] cluster coordinated with 3 cysteines and an exchangeable S-adenosyl-L-methionine and 1 [4Fe-4S] cluster coordinated with 3 cysteines and the GTP-derived substrate.</text>
</comment>
<feature type="binding site" evidence="12">
    <location>
        <position position="161"/>
    </location>
    <ligand>
        <name>GTP</name>
        <dbReference type="ChEBI" id="CHEBI:37565"/>
    </ligand>
</feature>
<dbReference type="InterPro" id="IPR013483">
    <property type="entry name" value="MoaA"/>
</dbReference>
<dbReference type="SUPFAM" id="SSF102114">
    <property type="entry name" value="Radical SAM enzymes"/>
    <property type="match status" value="1"/>
</dbReference>
<evidence type="ECO:0000256" key="2">
    <source>
        <dbReference type="ARBA" id="ARBA00022485"/>
    </source>
</evidence>
<keyword evidence="4 12" id="KW-0479">Metal-binding</keyword>
<protein>
    <recommendedName>
        <fullName evidence="1 12">GTP 3',8-cyclase</fullName>
        <ecNumber evidence="1 12">4.1.99.22</ecNumber>
    </recommendedName>
    <alternativeName>
        <fullName evidence="12">Molybdenum cofactor biosynthesis protein A</fullName>
    </alternativeName>
</protein>
<dbReference type="AlphaFoldDB" id="A0AAJ1U7M3"/>
<dbReference type="GO" id="GO:0006777">
    <property type="term" value="P:Mo-molybdopterin cofactor biosynthetic process"/>
    <property type="evidence" value="ECO:0007669"/>
    <property type="project" value="UniProtKB-UniRule"/>
</dbReference>
<feature type="binding site" evidence="12">
    <location>
        <position position="26"/>
    </location>
    <ligand>
        <name>[4Fe-4S] cluster</name>
        <dbReference type="ChEBI" id="CHEBI:49883"/>
        <label>1</label>
        <note>4Fe-4S-S-AdoMet</note>
    </ligand>
</feature>
<comment type="catalytic activity">
    <reaction evidence="11 12">
        <text>GTP + AH2 + S-adenosyl-L-methionine = (8S)-3',8-cyclo-7,8-dihydroguanosine 5'-triphosphate + 5'-deoxyadenosine + L-methionine + A + H(+)</text>
        <dbReference type="Rhea" id="RHEA:49576"/>
        <dbReference type="ChEBI" id="CHEBI:13193"/>
        <dbReference type="ChEBI" id="CHEBI:15378"/>
        <dbReference type="ChEBI" id="CHEBI:17319"/>
        <dbReference type="ChEBI" id="CHEBI:17499"/>
        <dbReference type="ChEBI" id="CHEBI:37565"/>
        <dbReference type="ChEBI" id="CHEBI:57844"/>
        <dbReference type="ChEBI" id="CHEBI:59789"/>
        <dbReference type="ChEBI" id="CHEBI:131766"/>
        <dbReference type="EC" id="4.1.99.22"/>
    </reaction>
</comment>
<evidence type="ECO:0000256" key="8">
    <source>
        <dbReference type="ARBA" id="ARBA00023134"/>
    </source>
</evidence>
<dbReference type="HAMAP" id="MF_01225_B">
    <property type="entry name" value="MoaA_B"/>
    <property type="match status" value="1"/>
</dbReference>
<comment type="caution">
    <text evidence="14">The sequence shown here is derived from an EMBL/GenBank/DDBJ whole genome shotgun (WGS) entry which is preliminary data.</text>
</comment>
<accession>A0AAJ1U7M3</accession>
<dbReference type="EMBL" id="JAUTAN010000001">
    <property type="protein sequence ID" value="MDQ1105911.1"/>
    <property type="molecule type" value="Genomic_DNA"/>
</dbReference>
<feature type="binding site" evidence="12">
    <location>
        <position position="28"/>
    </location>
    <ligand>
        <name>S-adenosyl-L-methionine</name>
        <dbReference type="ChEBI" id="CHEBI:59789"/>
    </ligand>
</feature>
<evidence type="ECO:0000256" key="1">
    <source>
        <dbReference type="ARBA" id="ARBA00012167"/>
    </source>
</evidence>
<dbReference type="SFLD" id="SFLDG01067">
    <property type="entry name" value="SPASM/twitch_domain_containing"/>
    <property type="match status" value="1"/>
</dbReference>
<keyword evidence="5 12" id="KW-0547">Nucleotide-binding</keyword>
<feature type="binding site" evidence="12">
    <location>
        <position position="276"/>
    </location>
    <ligand>
        <name>[4Fe-4S] cluster</name>
        <dbReference type="ChEBI" id="CHEBI:49883"/>
        <label>2</label>
        <note>4Fe-4S-substrate</note>
    </ligand>
</feature>
<dbReference type="GO" id="GO:0051539">
    <property type="term" value="F:4 iron, 4 sulfur cluster binding"/>
    <property type="evidence" value="ECO:0007669"/>
    <property type="project" value="UniProtKB-UniRule"/>
</dbReference>
<feature type="binding site" evidence="12">
    <location>
        <position position="195"/>
    </location>
    <ligand>
        <name>S-adenosyl-L-methionine</name>
        <dbReference type="ChEBI" id="CHEBI:59789"/>
    </ligand>
</feature>
<dbReference type="CDD" id="cd01335">
    <property type="entry name" value="Radical_SAM"/>
    <property type="match status" value="1"/>
</dbReference>
<feature type="binding site" evidence="12">
    <location>
        <position position="73"/>
    </location>
    <ligand>
        <name>S-adenosyl-L-methionine</name>
        <dbReference type="ChEBI" id="CHEBI:59789"/>
    </ligand>
</feature>
<feature type="binding site" evidence="12">
    <location>
        <position position="22"/>
    </location>
    <ligand>
        <name>[4Fe-4S] cluster</name>
        <dbReference type="ChEBI" id="CHEBI:49883"/>
        <label>1</label>
        <note>4Fe-4S-S-AdoMet</note>
    </ligand>
</feature>
<dbReference type="Pfam" id="PF06463">
    <property type="entry name" value="Mob_synth_C"/>
    <property type="match status" value="1"/>
</dbReference>
<comment type="subunit">
    <text evidence="12">Monomer and homodimer.</text>
</comment>
<dbReference type="InterPro" id="IPR040064">
    <property type="entry name" value="MoaA-like"/>
</dbReference>
<evidence type="ECO:0000256" key="10">
    <source>
        <dbReference type="ARBA" id="ARBA00023239"/>
    </source>
</evidence>
<dbReference type="InterPro" id="IPR050105">
    <property type="entry name" value="MoCo_biosynth_MoaA/MoaC"/>
</dbReference>
<dbReference type="SFLD" id="SFLDG01386">
    <property type="entry name" value="main_SPASM_domain-containing"/>
    <property type="match status" value="1"/>
</dbReference>
<dbReference type="GO" id="GO:0046872">
    <property type="term" value="F:metal ion binding"/>
    <property type="evidence" value="ECO:0007669"/>
    <property type="project" value="UniProtKB-KW"/>
</dbReference>
<dbReference type="InterPro" id="IPR013785">
    <property type="entry name" value="Aldolase_TIM"/>
</dbReference>
<dbReference type="GO" id="GO:0061798">
    <property type="term" value="F:GTP 3',8'-cyclase activity"/>
    <property type="evidence" value="ECO:0007669"/>
    <property type="project" value="UniProtKB-UniRule"/>
</dbReference>
<dbReference type="InterPro" id="IPR010505">
    <property type="entry name" value="MoaA_twitch"/>
</dbReference>
<dbReference type="PROSITE" id="PS01305">
    <property type="entry name" value="MOAA_NIFB_PQQE"/>
    <property type="match status" value="1"/>
</dbReference>
<feature type="binding site" evidence="12">
    <location>
        <position position="259"/>
    </location>
    <ligand>
        <name>[4Fe-4S] cluster</name>
        <dbReference type="ChEBI" id="CHEBI:49883"/>
        <label>2</label>
        <note>4Fe-4S-substrate</note>
    </ligand>
</feature>
<feature type="binding site" evidence="12">
    <location>
        <begin position="264"/>
        <end position="266"/>
    </location>
    <ligand>
        <name>GTP</name>
        <dbReference type="ChEBI" id="CHEBI:37565"/>
    </ligand>
</feature>
<dbReference type="InterPro" id="IPR058240">
    <property type="entry name" value="rSAM_sf"/>
</dbReference>
<keyword evidence="3 12" id="KW-0949">S-adenosyl-L-methionine</keyword>
<evidence type="ECO:0000256" key="5">
    <source>
        <dbReference type="ARBA" id="ARBA00022741"/>
    </source>
</evidence>
<dbReference type="InterPro" id="IPR007197">
    <property type="entry name" value="rSAM"/>
</dbReference>
<proteinExistence type="inferred from homology"/>
<evidence type="ECO:0000313" key="14">
    <source>
        <dbReference type="EMBL" id="MDQ1105911.1"/>
    </source>
</evidence>
<dbReference type="GO" id="GO:0061799">
    <property type="term" value="F:cyclic pyranopterin monophosphate synthase activity"/>
    <property type="evidence" value="ECO:0007669"/>
    <property type="project" value="TreeGrafter"/>
</dbReference>
<feature type="binding site" evidence="12">
    <location>
        <position position="29"/>
    </location>
    <ligand>
        <name>[4Fe-4S] cluster</name>
        <dbReference type="ChEBI" id="CHEBI:49883"/>
        <label>1</label>
        <note>4Fe-4S-S-AdoMet</note>
    </ligand>
</feature>
<comment type="similarity">
    <text evidence="12">Belongs to the radical SAM superfamily. MoaA family.</text>
</comment>
<evidence type="ECO:0000256" key="12">
    <source>
        <dbReference type="HAMAP-Rule" id="MF_01225"/>
    </source>
</evidence>
<keyword evidence="8 12" id="KW-0342">GTP-binding</keyword>
<dbReference type="SFLD" id="SFLDG01383">
    <property type="entry name" value="cyclic_pyranopterin_phosphate"/>
    <property type="match status" value="1"/>
</dbReference>
<evidence type="ECO:0000256" key="4">
    <source>
        <dbReference type="ARBA" id="ARBA00022723"/>
    </source>
</evidence>
<dbReference type="Pfam" id="PF04055">
    <property type="entry name" value="Radical_SAM"/>
    <property type="match status" value="1"/>
</dbReference>
<evidence type="ECO:0000256" key="11">
    <source>
        <dbReference type="ARBA" id="ARBA00048697"/>
    </source>
</evidence>
<dbReference type="InterPro" id="IPR006638">
    <property type="entry name" value="Elp3/MiaA/NifB-like_rSAM"/>
</dbReference>
<name>A0AAJ1U7M3_9ACTN</name>
<keyword evidence="6 12" id="KW-0408">Iron</keyword>
<keyword evidence="9 12" id="KW-0501">Molybdenum cofactor biosynthesis</keyword>
<dbReference type="PROSITE" id="PS51918">
    <property type="entry name" value="RADICAL_SAM"/>
    <property type="match status" value="1"/>
</dbReference>
<feature type="binding site" evidence="12">
    <location>
        <position position="99"/>
    </location>
    <ligand>
        <name>GTP</name>
        <dbReference type="ChEBI" id="CHEBI:37565"/>
    </ligand>
</feature>
<evidence type="ECO:0000256" key="7">
    <source>
        <dbReference type="ARBA" id="ARBA00023014"/>
    </source>
</evidence>
<evidence type="ECO:0000256" key="9">
    <source>
        <dbReference type="ARBA" id="ARBA00023150"/>
    </source>
</evidence>
<comment type="function">
    <text evidence="12">Catalyzes the cyclization of GTP to (8S)-3',8-cyclo-7,8-dihydroguanosine 5'-triphosphate.</text>
</comment>
<dbReference type="PANTHER" id="PTHR22960:SF0">
    <property type="entry name" value="MOLYBDENUM COFACTOR BIOSYNTHESIS PROTEIN 1"/>
    <property type="match status" value="1"/>
</dbReference>
<evidence type="ECO:0000256" key="6">
    <source>
        <dbReference type="ARBA" id="ARBA00023004"/>
    </source>
</evidence>
<feature type="binding site" evidence="12">
    <location>
        <position position="262"/>
    </location>
    <ligand>
        <name>[4Fe-4S] cluster</name>
        <dbReference type="ChEBI" id="CHEBI:49883"/>
        <label>2</label>
        <note>4Fe-4S-substrate</note>
    </ligand>
</feature>
<keyword evidence="7 12" id="KW-0411">Iron-sulfur</keyword>